<sequence>MTMAYSTQYRQKPRTQPVEKLLPPSRNKHVLHDRVAILPPSSKRVETSAVTLAEEEDFTLAEHRIDSKEDVEKKEDISKIPAGAVKHGLSGQLMQEMKDKRLSKLLSQTGHENVTSDDLQQQVTDTNLSQVINSFPQVTNNN</sequence>
<evidence type="ECO:0000313" key="3">
    <source>
        <dbReference type="Proteomes" id="UP000076420"/>
    </source>
</evidence>
<dbReference type="AlphaFoldDB" id="A0A2C9LVI0"/>
<reference evidence="2" key="1">
    <citation type="submission" date="2020-05" db="UniProtKB">
        <authorList>
            <consortium name="EnsemblMetazoa"/>
        </authorList>
    </citation>
    <scope>IDENTIFICATION</scope>
    <source>
        <strain evidence="2">BB02</strain>
    </source>
</reference>
<dbReference type="KEGG" id="bgt:106079312"/>
<organism evidence="2 3">
    <name type="scientific">Biomphalaria glabrata</name>
    <name type="common">Bloodfluke planorb</name>
    <name type="synonym">Freshwater snail</name>
    <dbReference type="NCBI Taxonomy" id="6526"/>
    <lineage>
        <taxon>Eukaryota</taxon>
        <taxon>Metazoa</taxon>
        <taxon>Spiralia</taxon>
        <taxon>Lophotrochozoa</taxon>
        <taxon>Mollusca</taxon>
        <taxon>Gastropoda</taxon>
        <taxon>Heterobranchia</taxon>
        <taxon>Euthyneura</taxon>
        <taxon>Panpulmonata</taxon>
        <taxon>Hygrophila</taxon>
        <taxon>Lymnaeoidea</taxon>
        <taxon>Planorbidae</taxon>
        <taxon>Biomphalaria</taxon>
    </lineage>
</organism>
<accession>A0A2C9LVI0</accession>
<feature type="compositionally biased region" description="Polar residues" evidence="1">
    <location>
        <begin position="1"/>
        <end position="10"/>
    </location>
</feature>
<proteinExistence type="predicted"/>
<gene>
    <name evidence="2" type="primary">106079312</name>
</gene>
<evidence type="ECO:0000313" key="2">
    <source>
        <dbReference type="EnsemblMetazoa" id="BGLB035477-PA"/>
    </source>
</evidence>
<protein>
    <submittedName>
        <fullName evidence="2">Uncharacterized protein</fullName>
    </submittedName>
</protein>
<dbReference type="VEuPathDB" id="VectorBase:BGLB035477"/>
<feature type="region of interest" description="Disordered" evidence="1">
    <location>
        <begin position="1"/>
        <end position="27"/>
    </location>
</feature>
<dbReference type="Proteomes" id="UP000076420">
    <property type="component" value="Unassembled WGS sequence"/>
</dbReference>
<name>A0A2C9LVI0_BIOGL</name>
<evidence type="ECO:0000256" key="1">
    <source>
        <dbReference type="SAM" id="MobiDB-lite"/>
    </source>
</evidence>
<dbReference type="EnsemblMetazoa" id="BGLB035477-RA">
    <property type="protein sequence ID" value="BGLB035477-PA"/>
    <property type="gene ID" value="BGLB035477"/>
</dbReference>
<dbReference type="VEuPathDB" id="VectorBase:BGLAX_043535"/>